<dbReference type="AlphaFoldDB" id="A0AAW0LXK4"/>
<proteinExistence type="predicted"/>
<name>A0AAW0LXK4_QUESU</name>
<sequence>MSVVSLLNSCSSTTTCALWKLKNPLTSWKELRPSSRNGVRLGNYHSTNWINKNGFKVKAFFFNPTDDPIIKQALKVSFFSPLLSYYSFIVLENTKYNLVKQKSMLVLLCDWNLLENLLTRAKVITTEHFIS</sequence>
<reference evidence="1 2" key="1">
    <citation type="journal article" date="2018" name="Sci. Data">
        <title>The draft genome sequence of cork oak.</title>
        <authorList>
            <person name="Ramos A.M."/>
            <person name="Usie A."/>
            <person name="Barbosa P."/>
            <person name="Barros P.M."/>
            <person name="Capote T."/>
            <person name="Chaves I."/>
            <person name="Simoes F."/>
            <person name="Abreu I."/>
            <person name="Carrasquinho I."/>
            <person name="Faro C."/>
            <person name="Guimaraes J.B."/>
            <person name="Mendonca D."/>
            <person name="Nobrega F."/>
            <person name="Rodrigues L."/>
            <person name="Saibo N.J.M."/>
            <person name="Varela M.C."/>
            <person name="Egas C."/>
            <person name="Matos J."/>
            <person name="Miguel C.M."/>
            <person name="Oliveira M.M."/>
            <person name="Ricardo C.P."/>
            <person name="Goncalves S."/>
        </authorList>
    </citation>
    <scope>NUCLEOTIDE SEQUENCE [LARGE SCALE GENOMIC DNA]</scope>
    <source>
        <strain evidence="2">cv. HL8</strain>
    </source>
</reference>
<keyword evidence="2" id="KW-1185">Reference proteome</keyword>
<evidence type="ECO:0000313" key="1">
    <source>
        <dbReference type="EMBL" id="KAK7855193.1"/>
    </source>
</evidence>
<evidence type="ECO:0000313" key="2">
    <source>
        <dbReference type="Proteomes" id="UP000237347"/>
    </source>
</evidence>
<gene>
    <name evidence="1" type="ORF">CFP56_029390</name>
</gene>
<accession>A0AAW0LXK4</accession>
<organism evidence="1 2">
    <name type="scientific">Quercus suber</name>
    <name type="common">Cork oak</name>
    <dbReference type="NCBI Taxonomy" id="58331"/>
    <lineage>
        <taxon>Eukaryota</taxon>
        <taxon>Viridiplantae</taxon>
        <taxon>Streptophyta</taxon>
        <taxon>Embryophyta</taxon>
        <taxon>Tracheophyta</taxon>
        <taxon>Spermatophyta</taxon>
        <taxon>Magnoliopsida</taxon>
        <taxon>eudicotyledons</taxon>
        <taxon>Gunneridae</taxon>
        <taxon>Pentapetalae</taxon>
        <taxon>rosids</taxon>
        <taxon>fabids</taxon>
        <taxon>Fagales</taxon>
        <taxon>Fagaceae</taxon>
        <taxon>Quercus</taxon>
    </lineage>
</organism>
<comment type="caution">
    <text evidence="1">The sequence shown here is derived from an EMBL/GenBank/DDBJ whole genome shotgun (WGS) entry which is preliminary data.</text>
</comment>
<dbReference type="EMBL" id="PKMF04000048">
    <property type="protein sequence ID" value="KAK7855193.1"/>
    <property type="molecule type" value="Genomic_DNA"/>
</dbReference>
<dbReference type="Proteomes" id="UP000237347">
    <property type="component" value="Unassembled WGS sequence"/>
</dbReference>
<protein>
    <submittedName>
        <fullName evidence="1">Uncharacterized protein</fullName>
    </submittedName>
</protein>